<dbReference type="GO" id="GO:0006313">
    <property type="term" value="P:DNA transposition"/>
    <property type="evidence" value="ECO:0007669"/>
    <property type="project" value="InterPro"/>
</dbReference>
<dbReference type="Pfam" id="PF01527">
    <property type="entry name" value="HTH_Tnp_1"/>
    <property type="match status" value="1"/>
</dbReference>
<dbReference type="EMBL" id="CP000683">
    <property type="protein sequence ID" value="ABV84888.1"/>
    <property type="molecule type" value="Genomic_DNA"/>
</dbReference>
<dbReference type="Gene3D" id="1.10.10.60">
    <property type="entry name" value="Homeodomain-like"/>
    <property type="match status" value="1"/>
</dbReference>
<feature type="coiled-coil region" evidence="1">
    <location>
        <begin position="66"/>
        <end position="93"/>
    </location>
</feature>
<keyword evidence="3" id="KW-1185">Reference proteome</keyword>
<organism evidence="2 3">
    <name type="scientific">Rickettsia massiliae (strain Mtu5)</name>
    <dbReference type="NCBI Taxonomy" id="416276"/>
    <lineage>
        <taxon>Bacteria</taxon>
        <taxon>Pseudomonadati</taxon>
        <taxon>Pseudomonadota</taxon>
        <taxon>Alphaproteobacteria</taxon>
        <taxon>Rickettsiales</taxon>
        <taxon>Rickettsiaceae</taxon>
        <taxon>Rickettsieae</taxon>
        <taxon>Rickettsia</taxon>
        <taxon>spotted fever group</taxon>
    </lineage>
</organism>
<evidence type="ECO:0000313" key="3">
    <source>
        <dbReference type="Proteomes" id="UP000001311"/>
    </source>
</evidence>
<dbReference type="PANTHER" id="PTHR33215">
    <property type="entry name" value="PROTEIN DISTAL ANTENNA"/>
    <property type="match status" value="1"/>
</dbReference>
<evidence type="ECO:0000313" key="2">
    <source>
        <dbReference type="EMBL" id="ABV84888.1"/>
    </source>
</evidence>
<evidence type="ECO:0000256" key="1">
    <source>
        <dbReference type="SAM" id="Coils"/>
    </source>
</evidence>
<sequence>MLTGRIEMTDTKPKIYPAEFKESAIKLAIESKQPVAQTARELGITKSSLYNWVNKYSKPKEVMRDDEHLYDKLKRLKKELDKVTQERDLLKKLPRTLQRNPDKVRVDKGE</sequence>
<protein>
    <submittedName>
        <fullName evidence="2">Transposase and inactivated derivative</fullName>
    </submittedName>
</protein>
<accession>A8F1V2</accession>
<dbReference type="Proteomes" id="UP000001311">
    <property type="component" value="Chromosome"/>
</dbReference>
<dbReference type="SUPFAM" id="SSF46689">
    <property type="entry name" value="Homeodomain-like"/>
    <property type="match status" value="1"/>
</dbReference>
<dbReference type="KEGG" id="rms:RMA_0745"/>
<gene>
    <name evidence="2" type="ordered locus">RMA_0745</name>
</gene>
<name>A8F1V2_RICM5</name>
<dbReference type="PANTHER" id="PTHR33215:SF13">
    <property type="entry name" value="PROTEIN DISTAL ANTENNA"/>
    <property type="match status" value="1"/>
</dbReference>
<dbReference type="GO" id="GO:0004803">
    <property type="term" value="F:transposase activity"/>
    <property type="evidence" value="ECO:0007669"/>
    <property type="project" value="InterPro"/>
</dbReference>
<dbReference type="AlphaFoldDB" id="A8F1V2"/>
<keyword evidence="1" id="KW-0175">Coiled coil</keyword>
<dbReference type="HOGENOM" id="CLU_027402_33_0_5"/>
<dbReference type="InterPro" id="IPR051839">
    <property type="entry name" value="RD_transcriptional_regulator"/>
</dbReference>
<dbReference type="InterPro" id="IPR009057">
    <property type="entry name" value="Homeodomain-like_sf"/>
</dbReference>
<dbReference type="GO" id="GO:0003677">
    <property type="term" value="F:DNA binding"/>
    <property type="evidence" value="ECO:0007669"/>
    <property type="project" value="InterPro"/>
</dbReference>
<dbReference type="InterPro" id="IPR002514">
    <property type="entry name" value="Transposase_8"/>
</dbReference>
<proteinExistence type="predicted"/>
<reference evidence="2 3" key="1">
    <citation type="journal article" date="2007" name="Genome Res.">
        <title>Lateral gene transfer between obligate intracellular bacteria: evidence from the Rickettsia massiliae genome.</title>
        <authorList>
            <person name="Blanc G."/>
            <person name="Ogata H."/>
            <person name="Robert C."/>
            <person name="Audic S."/>
            <person name="Claverie J.-M."/>
            <person name="Raoult D."/>
        </authorList>
    </citation>
    <scope>NUCLEOTIDE SEQUENCE [LARGE SCALE GENOMIC DNA]</scope>
    <source>
        <strain evidence="3">Mtu5</strain>
    </source>
</reference>